<accession>A0A6J7PDR0</accession>
<dbReference type="InterPro" id="IPR041581">
    <property type="entry name" value="Glyoxalase_6"/>
</dbReference>
<name>A0A6J7PDR0_9ZZZZ</name>
<evidence type="ECO:0000313" key="2">
    <source>
        <dbReference type="EMBL" id="CAB5003221.1"/>
    </source>
</evidence>
<dbReference type="Pfam" id="PF18029">
    <property type="entry name" value="Glyoxalase_6"/>
    <property type="match status" value="1"/>
</dbReference>
<proteinExistence type="predicted"/>
<dbReference type="SUPFAM" id="SSF54593">
    <property type="entry name" value="Glyoxalase/Bleomycin resistance protein/Dihydroxybiphenyl dioxygenase"/>
    <property type="match status" value="1"/>
</dbReference>
<dbReference type="PANTHER" id="PTHR35908">
    <property type="entry name" value="HYPOTHETICAL FUSION PROTEIN"/>
    <property type="match status" value="1"/>
</dbReference>
<feature type="domain" description="Glyoxalase-like" evidence="1">
    <location>
        <begin position="13"/>
        <end position="118"/>
    </location>
</feature>
<dbReference type="InterPro" id="IPR029068">
    <property type="entry name" value="Glyas_Bleomycin-R_OHBP_Dase"/>
</dbReference>
<organism evidence="2">
    <name type="scientific">freshwater metagenome</name>
    <dbReference type="NCBI Taxonomy" id="449393"/>
    <lineage>
        <taxon>unclassified sequences</taxon>
        <taxon>metagenomes</taxon>
        <taxon>ecological metagenomes</taxon>
    </lineage>
</organism>
<gene>
    <name evidence="2" type="ORF">UFOPK4057_00433</name>
</gene>
<dbReference type="CDD" id="cd06587">
    <property type="entry name" value="VOC"/>
    <property type="match status" value="1"/>
</dbReference>
<dbReference type="EMBL" id="CAFBPC010000075">
    <property type="protein sequence ID" value="CAB5003221.1"/>
    <property type="molecule type" value="Genomic_DNA"/>
</dbReference>
<reference evidence="2" key="1">
    <citation type="submission" date="2020-05" db="EMBL/GenBank/DDBJ databases">
        <authorList>
            <person name="Chiriac C."/>
            <person name="Salcher M."/>
            <person name="Ghai R."/>
            <person name="Kavagutti S V."/>
        </authorList>
    </citation>
    <scope>NUCLEOTIDE SEQUENCE</scope>
</reference>
<sequence length="122" mass="13652">MNYMSPIARPLAITIDCHNPRALLSFWQQLVGGTLVPDSPDDYLMLENVPMIGLMGFQEVPEAKQVKNRVHLDLDVPDIEEAVASSVRIGATRNGIVHEEPANFFQVMNDPEGNEFCFILLK</sequence>
<evidence type="ECO:0000259" key="1">
    <source>
        <dbReference type="Pfam" id="PF18029"/>
    </source>
</evidence>
<protein>
    <submittedName>
        <fullName evidence="2">Unannotated protein</fullName>
    </submittedName>
</protein>
<dbReference type="PANTHER" id="PTHR35908:SF1">
    <property type="entry name" value="CONSERVED PROTEIN"/>
    <property type="match status" value="1"/>
</dbReference>
<dbReference type="AlphaFoldDB" id="A0A6J7PDR0"/>
<dbReference type="Gene3D" id="3.10.180.10">
    <property type="entry name" value="2,3-Dihydroxybiphenyl 1,2-Dioxygenase, domain 1"/>
    <property type="match status" value="1"/>
</dbReference>